<feature type="compositionally biased region" description="Low complexity" evidence="9">
    <location>
        <begin position="775"/>
        <end position="792"/>
    </location>
</feature>
<sequence length="1232" mass="135110">MWNPPPPDILYNTKRKVAGNKHPGSPHNEGYASPRVSTEQQQRQLVETLRTSSEHDGPFSPTTETSSRANNNYLNNGSMQDLHSGAGSPPQQAEPSQPALFPSIHRENLSSAVPHPRLGKVGPYLAVATLQAYTILTVVRCLADPVWIVVRTGNDTLPHAPKEVQQLAEIGHLEKSFLACAIAFTMLSCVGVTLRILDKFPWLRRIPVITAYLEAVFCAAALASFLRTHSLPPGGQFSHGFLTCVITVAFSSIVAIMLTVDWWRGFPSAGLSATLKALIISSFVMTIVIIIGAAIYSALEPWSFDQAVNFCIVSFATIGYGDLSPKSTAGRIIFFFYGLLGISSLGFFVVSLRNAVIEQFQWRLVDRFSKPAHLTRVQTRMSAKDIPFPVARLEEEQQVKIYVKRKMIVRMVFIWIFMWFGGAGVFCALENWTYLEALYFCFVTLTTIGFGDYVPNEPGSIEFWNIYVFVGLSVFAYILSLSSESMASQIHLVDDQDEDDDADMYGWERNEDPNAPLTTRSGILGLEGLKWLQQQQQLQQQGIDPQTLEDQERKPMEHQNSIPSFYGTGSMDGLSQSSIQNNKPKRKSSSGRVLMVTAKERKQMLQAEYYAAHSMPTTIRFVDTHGVPHQKTIKRGLSRNDSLAEPGNDSQTGDSITYGTVGYYGTAVRRDPSGLRHSGSILRSTPTFRGVGVANHGTMYGAGSSQLLNAVQTQQLQHQPLIKFDSPKGGVRNGESLDRGRTMGEMSPQQEEARLQGYIPSCMEVFQQGQGSGTGLSNQQQQQQQQQQLQQGRTSDFLSTPITRVRSNSWDVNSSQRTPGPSENDIHRWLAEGAGTLAGPNFDYPASQLPGGEASIASSRSDRLRQSQSSEVTRVVSPPIQSTAPMKDISASPGINLASEERVAPDEIRIPITLEPAEMTEEEEQKFEGGSGQETVRGMATRLREPTMPSTTDAEQTHQPMPEFPQGNNLFLGGGVGAGYGPFAAGVPMPDSRTGSEYGYSPAGSRMGSRAGSTTQLQGLFLAPSTHQALFDEDMDHQTTLHASSASRPGSLFSNHPQGSRLPSPAGSAQSSRAPSVLMTIFDEPVHHLPGSRAVSRTNSVAGGSSSRPISRANSFSRNGQGLGQVQQQNMTPPSLSDVNYQVPLHQARSPLSGSPPIRSLTISEISVGPFGEPRDPESIHRFGDEVDLNHAEINPQQVEEERRWREEMGRRRRELEARMMTDQQGREGGSS</sequence>
<evidence type="ECO:0000256" key="2">
    <source>
        <dbReference type="ARBA" id="ARBA00022448"/>
    </source>
</evidence>
<dbReference type="SUPFAM" id="SSF81324">
    <property type="entry name" value="Voltage-gated potassium channels"/>
    <property type="match status" value="2"/>
</dbReference>
<dbReference type="InterPro" id="IPR003280">
    <property type="entry name" value="2pore_dom_K_chnl"/>
</dbReference>
<keyword evidence="13" id="KW-1185">Reference proteome</keyword>
<comment type="subcellular location">
    <subcellularLocation>
        <location evidence="1">Membrane</location>
        <topology evidence="1">Multi-pass membrane protein</topology>
    </subcellularLocation>
</comment>
<organism evidence="12 13">
    <name type="scientific">Entomortierella parvispora</name>
    <dbReference type="NCBI Taxonomy" id="205924"/>
    <lineage>
        <taxon>Eukaryota</taxon>
        <taxon>Fungi</taxon>
        <taxon>Fungi incertae sedis</taxon>
        <taxon>Mucoromycota</taxon>
        <taxon>Mortierellomycotina</taxon>
        <taxon>Mortierellomycetes</taxon>
        <taxon>Mortierellales</taxon>
        <taxon>Mortierellaceae</taxon>
        <taxon>Entomortierella</taxon>
    </lineage>
</organism>
<feature type="region of interest" description="Disordered" evidence="9">
    <location>
        <begin position="992"/>
        <end position="1012"/>
    </location>
</feature>
<keyword evidence="5 8" id="KW-0406">Ion transport</keyword>
<feature type="region of interest" description="Disordered" evidence="9">
    <location>
        <begin position="550"/>
        <end position="593"/>
    </location>
</feature>
<dbReference type="EMBL" id="BQFW01000003">
    <property type="protein sequence ID" value="GJJ69946.1"/>
    <property type="molecule type" value="Genomic_DNA"/>
</dbReference>
<feature type="transmembrane region" description="Helical" evidence="10">
    <location>
        <begin position="240"/>
        <end position="263"/>
    </location>
</feature>
<keyword evidence="4 10" id="KW-1133">Transmembrane helix</keyword>
<feature type="region of interest" description="Disordered" evidence="9">
    <location>
        <begin position="1"/>
        <end position="98"/>
    </location>
</feature>
<dbReference type="Gene3D" id="1.10.287.70">
    <property type="match status" value="2"/>
</dbReference>
<feature type="compositionally biased region" description="Polar residues" evidence="9">
    <location>
        <begin position="35"/>
        <end position="51"/>
    </location>
</feature>
<dbReference type="PRINTS" id="PR01333">
    <property type="entry name" value="2POREKCHANEL"/>
</dbReference>
<dbReference type="GO" id="GO:0030322">
    <property type="term" value="P:stabilization of membrane potential"/>
    <property type="evidence" value="ECO:0007669"/>
    <property type="project" value="TreeGrafter"/>
</dbReference>
<keyword evidence="2 8" id="KW-0813">Transport</keyword>
<dbReference type="Proteomes" id="UP000827284">
    <property type="component" value="Unassembled WGS sequence"/>
</dbReference>
<feature type="transmembrane region" description="Helical" evidence="10">
    <location>
        <begin position="209"/>
        <end position="228"/>
    </location>
</feature>
<gene>
    <name evidence="12" type="ORF">EMPS_02295</name>
</gene>
<feature type="domain" description="Potassium channel" evidence="11">
    <location>
        <begin position="284"/>
        <end position="356"/>
    </location>
</feature>
<evidence type="ECO:0000256" key="4">
    <source>
        <dbReference type="ARBA" id="ARBA00022989"/>
    </source>
</evidence>
<feature type="compositionally biased region" description="Polar residues" evidence="9">
    <location>
        <begin position="60"/>
        <end position="81"/>
    </location>
</feature>
<feature type="region of interest" description="Disordered" evidence="9">
    <location>
        <begin position="852"/>
        <end position="876"/>
    </location>
</feature>
<feature type="compositionally biased region" description="Polar residues" evidence="9">
    <location>
        <begin position="573"/>
        <end position="582"/>
    </location>
</feature>
<proteinExistence type="inferred from homology"/>
<feature type="compositionally biased region" description="Polar residues" evidence="9">
    <location>
        <begin position="1095"/>
        <end position="1119"/>
    </location>
</feature>
<evidence type="ECO:0000256" key="6">
    <source>
        <dbReference type="ARBA" id="ARBA00023136"/>
    </source>
</evidence>
<feature type="region of interest" description="Disordered" evidence="9">
    <location>
        <begin position="769"/>
        <end position="826"/>
    </location>
</feature>
<comment type="similarity">
    <text evidence="8">Belongs to the two pore domain potassium channel (TC 1.A.1.8) family.</text>
</comment>
<reference evidence="12" key="1">
    <citation type="submission" date="2021-11" db="EMBL/GenBank/DDBJ databases">
        <authorList>
            <person name="Herlambang A."/>
            <person name="Guo Y."/>
            <person name="Takashima Y."/>
            <person name="Nishizawa T."/>
        </authorList>
    </citation>
    <scope>NUCLEOTIDE SEQUENCE</scope>
    <source>
        <strain evidence="12">E1425</strain>
    </source>
</reference>
<evidence type="ECO:0000256" key="5">
    <source>
        <dbReference type="ARBA" id="ARBA00023065"/>
    </source>
</evidence>
<dbReference type="OrthoDB" id="297496at2759"/>
<evidence type="ECO:0000256" key="9">
    <source>
        <dbReference type="SAM" id="MobiDB-lite"/>
    </source>
</evidence>
<evidence type="ECO:0000256" key="3">
    <source>
        <dbReference type="ARBA" id="ARBA00022692"/>
    </source>
</evidence>
<feature type="region of interest" description="Disordered" evidence="9">
    <location>
        <begin position="1089"/>
        <end position="1138"/>
    </location>
</feature>
<evidence type="ECO:0000313" key="13">
    <source>
        <dbReference type="Proteomes" id="UP000827284"/>
    </source>
</evidence>
<feature type="domain" description="Potassium channel" evidence="11">
    <location>
        <begin position="415"/>
        <end position="482"/>
    </location>
</feature>
<comment type="caution">
    <text evidence="12">The sequence shown here is derived from an EMBL/GenBank/DDBJ whole genome shotgun (WGS) entry which is preliminary data.</text>
</comment>
<evidence type="ECO:0000259" key="11">
    <source>
        <dbReference type="Pfam" id="PF07885"/>
    </source>
</evidence>
<feature type="transmembrane region" description="Helical" evidence="10">
    <location>
        <begin position="463"/>
        <end position="481"/>
    </location>
</feature>
<evidence type="ECO:0000256" key="8">
    <source>
        <dbReference type="RuleBase" id="RU003857"/>
    </source>
</evidence>
<protein>
    <submittedName>
        <fullName evidence="12">Potassium channel subfamily K, other eukaryote</fullName>
    </submittedName>
</protein>
<keyword evidence="7 8" id="KW-0407">Ion channel</keyword>
<evidence type="ECO:0000256" key="1">
    <source>
        <dbReference type="ARBA" id="ARBA00004141"/>
    </source>
</evidence>
<dbReference type="GO" id="GO:0005886">
    <property type="term" value="C:plasma membrane"/>
    <property type="evidence" value="ECO:0007669"/>
    <property type="project" value="TreeGrafter"/>
</dbReference>
<dbReference type="AlphaFoldDB" id="A0A9P3H4I7"/>
<feature type="transmembrane region" description="Helical" evidence="10">
    <location>
        <begin position="275"/>
        <end position="299"/>
    </location>
</feature>
<dbReference type="InterPro" id="IPR013099">
    <property type="entry name" value="K_chnl_dom"/>
</dbReference>
<name>A0A9P3H4I7_9FUNG</name>
<evidence type="ECO:0000256" key="7">
    <source>
        <dbReference type="ARBA" id="ARBA00023303"/>
    </source>
</evidence>
<feature type="compositionally biased region" description="Polar residues" evidence="9">
    <location>
        <begin position="1039"/>
        <end position="1058"/>
    </location>
</feature>
<keyword evidence="3 8" id="KW-0812">Transmembrane</keyword>
<evidence type="ECO:0000313" key="12">
    <source>
        <dbReference type="EMBL" id="GJJ69946.1"/>
    </source>
</evidence>
<dbReference type="PANTHER" id="PTHR11003:SF291">
    <property type="entry name" value="IP11374P"/>
    <property type="match status" value="1"/>
</dbReference>
<feature type="transmembrane region" description="Helical" evidence="10">
    <location>
        <begin position="176"/>
        <end position="197"/>
    </location>
</feature>
<evidence type="ECO:0000256" key="10">
    <source>
        <dbReference type="SAM" id="Phobius"/>
    </source>
</evidence>
<feature type="region of interest" description="Disordered" evidence="9">
    <location>
        <begin position="723"/>
        <end position="750"/>
    </location>
</feature>
<dbReference type="GO" id="GO:0015271">
    <property type="term" value="F:outward rectifier potassium channel activity"/>
    <property type="evidence" value="ECO:0007669"/>
    <property type="project" value="TreeGrafter"/>
</dbReference>
<dbReference type="GO" id="GO:0022841">
    <property type="term" value="F:potassium ion leak channel activity"/>
    <property type="evidence" value="ECO:0007669"/>
    <property type="project" value="TreeGrafter"/>
</dbReference>
<feature type="transmembrane region" description="Helical" evidence="10">
    <location>
        <begin position="432"/>
        <end position="451"/>
    </location>
</feature>
<feature type="transmembrane region" description="Helical" evidence="10">
    <location>
        <begin position="332"/>
        <end position="352"/>
    </location>
</feature>
<accession>A0A9P3H4I7</accession>
<feature type="compositionally biased region" description="Low complexity" evidence="9">
    <location>
        <begin position="88"/>
        <end position="98"/>
    </location>
</feature>
<dbReference type="PANTHER" id="PTHR11003">
    <property type="entry name" value="POTASSIUM CHANNEL, SUBFAMILY K"/>
    <property type="match status" value="1"/>
</dbReference>
<feature type="transmembrane region" description="Helical" evidence="10">
    <location>
        <begin position="407"/>
        <end position="426"/>
    </location>
</feature>
<keyword evidence="6 10" id="KW-0472">Membrane</keyword>
<feature type="compositionally biased region" description="Polar residues" evidence="9">
    <location>
        <begin position="793"/>
        <end position="821"/>
    </location>
</feature>
<feature type="region of interest" description="Disordered" evidence="9">
    <location>
        <begin position="1039"/>
        <end position="1074"/>
    </location>
</feature>
<reference evidence="12" key="2">
    <citation type="journal article" date="2022" name="Microbiol. Resour. Announc.">
        <title>Whole-Genome Sequence of Entomortierella parvispora E1425, a Mucoromycotan Fungus Associated with Burkholderiaceae-Related Endosymbiotic Bacteria.</title>
        <authorList>
            <person name="Herlambang A."/>
            <person name="Guo Y."/>
            <person name="Takashima Y."/>
            <person name="Narisawa K."/>
            <person name="Ohta H."/>
            <person name="Nishizawa T."/>
        </authorList>
    </citation>
    <scope>NUCLEOTIDE SEQUENCE</scope>
    <source>
        <strain evidence="12">E1425</strain>
    </source>
</reference>
<dbReference type="Pfam" id="PF07885">
    <property type="entry name" value="Ion_trans_2"/>
    <property type="match status" value="2"/>
</dbReference>